<accession>A0A3E0L0I9</accession>
<protein>
    <submittedName>
        <fullName evidence="2">Uncharacterized protein</fullName>
    </submittedName>
</protein>
<name>A0A3E0L0I9_9CHRO</name>
<dbReference type="AlphaFoldDB" id="A0A3E0L0I9"/>
<gene>
    <name evidence="2" type="ORF">DWQ54_19265</name>
</gene>
<dbReference type="EMBL" id="QQWC01000005">
    <property type="protein sequence ID" value="REJ40622.1"/>
    <property type="molecule type" value="Genomic_DNA"/>
</dbReference>
<evidence type="ECO:0000313" key="3">
    <source>
        <dbReference type="Proteomes" id="UP000256873"/>
    </source>
</evidence>
<proteinExistence type="predicted"/>
<organism evidence="2 3">
    <name type="scientific">Microcystis flos-aquae TF09</name>
    <dbReference type="NCBI Taxonomy" id="2060473"/>
    <lineage>
        <taxon>Bacteria</taxon>
        <taxon>Bacillati</taxon>
        <taxon>Cyanobacteriota</taxon>
        <taxon>Cyanophyceae</taxon>
        <taxon>Oscillatoriophycideae</taxon>
        <taxon>Chroococcales</taxon>
        <taxon>Microcystaceae</taxon>
        <taxon>Microcystis</taxon>
    </lineage>
</organism>
<comment type="caution">
    <text evidence="2">The sequence shown here is derived from an EMBL/GenBank/DDBJ whole genome shotgun (WGS) entry which is preliminary data.</text>
</comment>
<dbReference type="Proteomes" id="UP000256873">
    <property type="component" value="Unassembled WGS sequence"/>
</dbReference>
<feature type="region of interest" description="Disordered" evidence="1">
    <location>
        <begin position="1"/>
        <end position="22"/>
    </location>
</feature>
<evidence type="ECO:0000313" key="2">
    <source>
        <dbReference type="EMBL" id="REJ40622.1"/>
    </source>
</evidence>
<evidence type="ECO:0000256" key="1">
    <source>
        <dbReference type="SAM" id="MobiDB-lite"/>
    </source>
</evidence>
<reference evidence="2 3" key="1">
    <citation type="submission" date="2017-10" db="EMBL/GenBank/DDBJ databases">
        <title>A large-scale comparative metagenomic study reveals the eutrophication-driven functional interactions in six Microcystis-epibionts communities.</title>
        <authorList>
            <person name="Li Q."/>
            <person name="Lin F."/>
        </authorList>
    </citation>
    <scope>NUCLEOTIDE SEQUENCE [LARGE SCALE GENOMIC DNA]</scope>
    <source>
        <strain evidence="2">TF09</strain>
    </source>
</reference>
<sequence>MGGVRRQDSGVRIQESGFRRQDSGVRIQDSGFRRLFLFIPPTPYTPHPTPYTLHPTPQSAIAG</sequence>